<gene>
    <name evidence="1" type="ORF">MILVUS5_LOCUS20821</name>
</gene>
<organism evidence="1 2">
    <name type="scientific">Trifolium pratense</name>
    <name type="common">Red clover</name>
    <dbReference type="NCBI Taxonomy" id="57577"/>
    <lineage>
        <taxon>Eukaryota</taxon>
        <taxon>Viridiplantae</taxon>
        <taxon>Streptophyta</taxon>
        <taxon>Embryophyta</taxon>
        <taxon>Tracheophyta</taxon>
        <taxon>Spermatophyta</taxon>
        <taxon>Magnoliopsida</taxon>
        <taxon>eudicotyledons</taxon>
        <taxon>Gunneridae</taxon>
        <taxon>Pentapetalae</taxon>
        <taxon>rosids</taxon>
        <taxon>fabids</taxon>
        <taxon>Fabales</taxon>
        <taxon>Fabaceae</taxon>
        <taxon>Papilionoideae</taxon>
        <taxon>50 kb inversion clade</taxon>
        <taxon>NPAAA clade</taxon>
        <taxon>Hologalegina</taxon>
        <taxon>IRL clade</taxon>
        <taxon>Trifolieae</taxon>
        <taxon>Trifolium</taxon>
    </lineage>
</organism>
<name>A0ACB0KCJ5_TRIPR</name>
<reference evidence="1" key="1">
    <citation type="submission" date="2023-10" db="EMBL/GenBank/DDBJ databases">
        <authorList>
            <person name="Rodriguez Cubillos JULIANA M."/>
            <person name="De Vega J."/>
        </authorList>
    </citation>
    <scope>NUCLEOTIDE SEQUENCE</scope>
</reference>
<protein>
    <submittedName>
        <fullName evidence="1">Uncharacterized protein</fullName>
    </submittedName>
</protein>
<accession>A0ACB0KCJ5</accession>
<proteinExistence type="predicted"/>
<dbReference type="Proteomes" id="UP001177021">
    <property type="component" value="Unassembled WGS sequence"/>
</dbReference>
<evidence type="ECO:0000313" key="2">
    <source>
        <dbReference type="Proteomes" id="UP001177021"/>
    </source>
</evidence>
<comment type="caution">
    <text evidence="1">The sequence shown here is derived from an EMBL/GenBank/DDBJ whole genome shotgun (WGS) entry which is preliminary data.</text>
</comment>
<evidence type="ECO:0000313" key="1">
    <source>
        <dbReference type="EMBL" id="CAJ2653478.1"/>
    </source>
</evidence>
<dbReference type="EMBL" id="CASHSV030000206">
    <property type="protein sequence ID" value="CAJ2653478.1"/>
    <property type="molecule type" value="Genomic_DNA"/>
</dbReference>
<sequence>MLRFSSLMVVFLFCVVPSISYAVKVVEADAICKNVTTNPSFCLTLLKSKHGADLVTLAQYTIDVARINVTNIVNLIKKLIPQTGNDREAKNYYENCLSSFGSNGGALSTLVRGEQYLKNGDYVGFGVKVSGLFAEYLSCVETDSPTDPPYPDKSLLPKYAGVFHDVVEIMNVISLYLTE</sequence>
<keyword evidence="2" id="KW-1185">Reference proteome</keyword>